<dbReference type="Pfam" id="PF20226">
    <property type="entry name" value="DUF6585"/>
    <property type="match status" value="1"/>
</dbReference>
<sequence>MKPTPLDSRFYESQGLAETYQLGELHKEFTPNIWVYIFIWSSFPIVMLFINFYLHPINDASFATIWLPICGLVILGCLTVIIVLYRGRNRRIYIYEHGLLAVRTNGVEAVRWEEIAIVWHKVTRNKNSITHSYTLQRKDGSEFKLGFFFRTNQKLGSMIEEETARLLFPQARASYQQGQPLYFGPLTLDLSGLTYNTKFLPWNEVEEIQFGRTVIVVKKQGKIFNWASISYGDIPNQRVLQQLSTSVLYRSYEGA</sequence>
<comment type="caution">
    <text evidence="2">The sequence shown here is derived from an EMBL/GenBank/DDBJ whole genome shotgun (WGS) entry which is preliminary data.</text>
</comment>
<evidence type="ECO:0008006" key="4">
    <source>
        <dbReference type="Google" id="ProtNLM"/>
    </source>
</evidence>
<keyword evidence="3" id="KW-1185">Reference proteome</keyword>
<keyword evidence="1" id="KW-0472">Membrane</keyword>
<evidence type="ECO:0000313" key="2">
    <source>
        <dbReference type="EMBL" id="GHO56807.1"/>
    </source>
</evidence>
<organism evidence="2 3">
    <name type="scientific">Ktedonobacter robiniae</name>
    <dbReference type="NCBI Taxonomy" id="2778365"/>
    <lineage>
        <taxon>Bacteria</taxon>
        <taxon>Bacillati</taxon>
        <taxon>Chloroflexota</taxon>
        <taxon>Ktedonobacteria</taxon>
        <taxon>Ktedonobacterales</taxon>
        <taxon>Ktedonobacteraceae</taxon>
        <taxon>Ktedonobacter</taxon>
    </lineage>
</organism>
<name>A0ABQ3UW45_9CHLR</name>
<accession>A0ABQ3UW45</accession>
<reference evidence="2 3" key="1">
    <citation type="journal article" date="2021" name="Int. J. Syst. Evol. Microbiol.">
        <title>Reticulibacter mediterranei gen. nov., sp. nov., within the new family Reticulibacteraceae fam. nov., and Ktedonospora formicarum gen. nov., sp. nov., Ktedonobacter robiniae sp. nov., Dictyobacter formicarum sp. nov. and Dictyobacter arantiisoli sp. nov., belonging to the class Ktedonobacteria.</title>
        <authorList>
            <person name="Yabe S."/>
            <person name="Zheng Y."/>
            <person name="Wang C.M."/>
            <person name="Sakai Y."/>
            <person name="Abe K."/>
            <person name="Yokota A."/>
            <person name="Donadio S."/>
            <person name="Cavaletti L."/>
            <person name="Monciardini P."/>
        </authorList>
    </citation>
    <scope>NUCLEOTIDE SEQUENCE [LARGE SCALE GENOMIC DNA]</scope>
    <source>
        <strain evidence="2 3">SOSP1-30</strain>
    </source>
</reference>
<protein>
    <recommendedName>
        <fullName evidence="4">DUF304 domain-containing protein</fullName>
    </recommendedName>
</protein>
<keyword evidence="1" id="KW-1133">Transmembrane helix</keyword>
<evidence type="ECO:0000256" key="1">
    <source>
        <dbReference type="SAM" id="Phobius"/>
    </source>
</evidence>
<dbReference type="InterPro" id="IPR046492">
    <property type="entry name" value="DUF6585"/>
</dbReference>
<keyword evidence="1" id="KW-0812">Transmembrane</keyword>
<feature type="transmembrane region" description="Helical" evidence="1">
    <location>
        <begin position="33"/>
        <end position="53"/>
    </location>
</feature>
<gene>
    <name evidence="2" type="ORF">KSB_52820</name>
</gene>
<proteinExistence type="predicted"/>
<evidence type="ECO:0000313" key="3">
    <source>
        <dbReference type="Proteomes" id="UP000654345"/>
    </source>
</evidence>
<feature type="transmembrane region" description="Helical" evidence="1">
    <location>
        <begin position="65"/>
        <end position="85"/>
    </location>
</feature>
<dbReference type="Proteomes" id="UP000654345">
    <property type="component" value="Unassembled WGS sequence"/>
</dbReference>
<dbReference type="RefSeq" id="WP_201373267.1">
    <property type="nucleotide sequence ID" value="NZ_BNJG01000002.1"/>
</dbReference>
<dbReference type="EMBL" id="BNJG01000002">
    <property type="protein sequence ID" value="GHO56807.1"/>
    <property type="molecule type" value="Genomic_DNA"/>
</dbReference>